<dbReference type="PANTHER" id="PTHR35902">
    <property type="entry name" value="S-LAYER DOMAIN-LIKE PROTEIN-RELATED"/>
    <property type="match status" value="1"/>
</dbReference>
<dbReference type="InterPro" id="IPR013783">
    <property type="entry name" value="Ig-like_fold"/>
</dbReference>
<proteinExistence type="predicted"/>
<dbReference type="AlphaFoldDB" id="A0A0D6JLE9"/>
<keyword evidence="3" id="KW-1185">Reference proteome</keyword>
<dbReference type="Gene3D" id="2.60.40.10">
    <property type="entry name" value="Immunoglobulins"/>
    <property type="match status" value="1"/>
</dbReference>
<dbReference type="Proteomes" id="UP000198902">
    <property type="component" value="Unassembled WGS sequence"/>
</dbReference>
<evidence type="ECO:0000256" key="1">
    <source>
        <dbReference type="SAM" id="Phobius"/>
    </source>
</evidence>
<gene>
    <name evidence="2" type="ORF">BN996_00156</name>
</gene>
<dbReference type="SUPFAM" id="SSF49309">
    <property type="entry name" value="Transglutaminase, two C-terminal domains"/>
    <property type="match status" value="1"/>
</dbReference>
<dbReference type="GO" id="GO:0003810">
    <property type="term" value="F:protein-glutamine gamma-glutamyltransferase activity"/>
    <property type="evidence" value="ECO:0007669"/>
    <property type="project" value="InterPro"/>
</dbReference>
<accession>A0A0D6JLE9</accession>
<keyword evidence="1" id="KW-1133">Transmembrane helix</keyword>
<reference evidence="3" key="1">
    <citation type="submission" date="2015-03" db="EMBL/GenBank/DDBJ databases">
        <authorList>
            <person name="Urmite Genomes"/>
        </authorList>
    </citation>
    <scope>NUCLEOTIDE SEQUENCE [LARGE SCALE GENOMIC DNA]</scope>
    <source>
        <strain evidence="3">Arc-Hr</strain>
    </source>
</reference>
<sequence length="402" mass="41905">MTSKFDPKNGVLVGLVTVVCLLTVGSAVGGAAASPAHTAVTGVSVSDDEPETGDRIIITPTISHSSSGSGSFEITEVTVEDRSGTKHSEANQIGVLGAGDTAEVPISARFATAGDKRLTVHVRGRYYDSDGATSEIVHLKHPVFVTVSEPSTSTTVPPRVQIETRQAVAETETTVAVTVSNGDDEALTDLSLRLDSVTGGMQAQTALTPVLAAENSTTYEFTVEPSEAGETALKATLRYNDGETVDAFDTMQVEPLRDDVSVYATAFEENDSVAVRYRVTNHGNAPIDNVVISGASNRSALPTTSLRSVAAATSETVVVEVNERPSDTATVSATYDVGETTGRATQSVQFDSSTTASGANALTVNLGSTDPSNSSTFLLSGFFGGLVVTALLFTGRRWVRDD</sequence>
<dbReference type="EMBL" id="CSTE01000001">
    <property type="protein sequence ID" value="CQR48709.1"/>
    <property type="molecule type" value="Genomic_DNA"/>
</dbReference>
<keyword evidence="1" id="KW-0812">Transmembrane</keyword>
<evidence type="ECO:0000313" key="3">
    <source>
        <dbReference type="Proteomes" id="UP000198902"/>
    </source>
</evidence>
<organism evidence="2 3">
    <name type="scientific">Haloferax massiliensis</name>
    <dbReference type="NCBI Taxonomy" id="1476858"/>
    <lineage>
        <taxon>Archaea</taxon>
        <taxon>Methanobacteriati</taxon>
        <taxon>Methanobacteriota</taxon>
        <taxon>Stenosarchaea group</taxon>
        <taxon>Halobacteria</taxon>
        <taxon>Halobacteriales</taxon>
        <taxon>Haloferacaceae</taxon>
        <taxon>Haloferax</taxon>
    </lineage>
</organism>
<dbReference type="InterPro" id="IPR036238">
    <property type="entry name" value="Transglutaminase_C_sf"/>
</dbReference>
<feature type="transmembrane region" description="Helical" evidence="1">
    <location>
        <begin position="377"/>
        <end position="395"/>
    </location>
</feature>
<protein>
    <recommendedName>
        <fullName evidence="4">CARDB domain-containing protein</fullName>
    </recommendedName>
</protein>
<evidence type="ECO:0000313" key="2">
    <source>
        <dbReference type="EMBL" id="CQR48709.1"/>
    </source>
</evidence>
<keyword evidence="1" id="KW-0472">Membrane</keyword>
<name>A0A0D6JLE9_9EURY</name>
<evidence type="ECO:0008006" key="4">
    <source>
        <dbReference type="Google" id="ProtNLM"/>
    </source>
</evidence>